<evidence type="ECO:0000256" key="1">
    <source>
        <dbReference type="SAM" id="MobiDB-lite"/>
    </source>
</evidence>
<proteinExistence type="predicted"/>
<protein>
    <submittedName>
        <fullName evidence="3">Uncharacterized protein</fullName>
    </submittedName>
</protein>
<feature type="compositionally biased region" description="Polar residues" evidence="1">
    <location>
        <begin position="421"/>
        <end position="437"/>
    </location>
</feature>
<dbReference type="GeneID" id="92042266"/>
<feature type="compositionally biased region" description="Basic and acidic residues" evidence="1">
    <location>
        <begin position="403"/>
        <end position="416"/>
    </location>
</feature>
<dbReference type="PANTHER" id="PTHR35179">
    <property type="entry name" value="PROTEIN CBG02620"/>
    <property type="match status" value="1"/>
</dbReference>
<keyword evidence="2" id="KW-1133">Transmembrane helix</keyword>
<feature type="region of interest" description="Disordered" evidence="1">
    <location>
        <begin position="395"/>
        <end position="437"/>
    </location>
</feature>
<feature type="transmembrane region" description="Helical" evidence="2">
    <location>
        <begin position="241"/>
        <end position="264"/>
    </location>
</feature>
<gene>
    <name evidence="3" type="ORF">PG997_004891</name>
</gene>
<dbReference type="Proteomes" id="UP001433268">
    <property type="component" value="Unassembled WGS sequence"/>
</dbReference>
<accession>A0ABR1X3D1</accession>
<feature type="transmembrane region" description="Helical" evidence="2">
    <location>
        <begin position="103"/>
        <end position="125"/>
    </location>
</feature>
<evidence type="ECO:0000313" key="3">
    <source>
        <dbReference type="EMBL" id="KAK8089930.1"/>
    </source>
</evidence>
<reference evidence="3 4" key="1">
    <citation type="submission" date="2023-01" db="EMBL/GenBank/DDBJ databases">
        <title>Analysis of 21 Apiospora genomes using comparative genomics revels a genus with tremendous synthesis potential of carbohydrate active enzymes and secondary metabolites.</title>
        <authorList>
            <person name="Sorensen T."/>
        </authorList>
    </citation>
    <scope>NUCLEOTIDE SEQUENCE [LARGE SCALE GENOMIC DNA]</scope>
    <source>
        <strain evidence="3 4">CBS 114990</strain>
    </source>
</reference>
<organism evidence="3 4">
    <name type="scientific">Apiospora hydei</name>
    <dbReference type="NCBI Taxonomy" id="1337664"/>
    <lineage>
        <taxon>Eukaryota</taxon>
        <taxon>Fungi</taxon>
        <taxon>Dikarya</taxon>
        <taxon>Ascomycota</taxon>
        <taxon>Pezizomycotina</taxon>
        <taxon>Sordariomycetes</taxon>
        <taxon>Xylariomycetidae</taxon>
        <taxon>Amphisphaeriales</taxon>
        <taxon>Apiosporaceae</taxon>
        <taxon>Apiospora</taxon>
    </lineage>
</organism>
<dbReference type="PANTHER" id="PTHR35179:SF1">
    <property type="entry name" value="INTEGRAL MEMBRANE PROTEIN"/>
    <property type="match status" value="1"/>
</dbReference>
<keyword evidence="4" id="KW-1185">Reference proteome</keyword>
<dbReference type="RefSeq" id="XP_066672824.1">
    <property type="nucleotide sequence ID" value="XM_066809206.1"/>
</dbReference>
<keyword evidence="2" id="KW-0812">Transmembrane</keyword>
<feature type="transmembrane region" description="Helical" evidence="2">
    <location>
        <begin position="33"/>
        <end position="53"/>
    </location>
</feature>
<dbReference type="EMBL" id="JAQQWN010000004">
    <property type="protein sequence ID" value="KAK8089930.1"/>
    <property type="molecule type" value="Genomic_DNA"/>
</dbReference>
<comment type="caution">
    <text evidence="3">The sequence shown here is derived from an EMBL/GenBank/DDBJ whole genome shotgun (WGS) entry which is preliminary data.</text>
</comment>
<feature type="transmembrane region" description="Helical" evidence="2">
    <location>
        <begin position="211"/>
        <end position="229"/>
    </location>
</feature>
<evidence type="ECO:0000313" key="4">
    <source>
        <dbReference type="Proteomes" id="UP001433268"/>
    </source>
</evidence>
<feature type="transmembrane region" description="Helical" evidence="2">
    <location>
        <begin position="171"/>
        <end position="191"/>
    </location>
</feature>
<keyword evidence="2" id="KW-0472">Membrane</keyword>
<sequence>MDSSSSSSPVSGNDDPSRAFGGPLSVLGTDPGLATFFLGFTVAAAAFTFFQGIKQTRGVWSRSKNLDRSPYIIMLWLEWTADGAMAIITYLHITGVIPGRLPFYFAIVLLWVFQVRPALLLFTVFPVAEFVASFVAGFLMAMIQCIMGILVNRVSLLMYDPRRARRLKWSVVALLGVINLSGFFIFIPSQLGVNATWVYADAIWDRLEKTIFAALDLSLNLYFIHLVRSNLIENGLLKYKLLYWINLAMVFVSISLDVILIGLISKGFVFVQFHPICYLIKLMIEMNMADLIAKIAKASRKRLGIAAIHTSQVRMTSRLAGAKEAFSLGFSGGTSTTSGARSSHHRPPDTGNESAAVAAAAAALERPFGDNPAPFENNLKDVRFTDAGGLLVDCDGARQNTKAGDEQDGERLEGKKPAAPTTETVAISSDQGTSKDV</sequence>
<feature type="region of interest" description="Disordered" evidence="1">
    <location>
        <begin position="333"/>
        <end position="353"/>
    </location>
</feature>
<feature type="transmembrane region" description="Helical" evidence="2">
    <location>
        <begin position="131"/>
        <end position="151"/>
    </location>
</feature>
<name>A0ABR1X3D1_9PEZI</name>
<evidence type="ECO:0000256" key="2">
    <source>
        <dbReference type="SAM" id="Phobius"/>
    </source>
</evidence>